<proteinExistence type="predicted"/>
<dbReference type="Proteomes" id="UP001610444">
    <property type="component" value="Unassembled WGS sequence"/>
</dbReference>
<gene>
    <name evidence="1" type="ORF">BJX68DRAFT_565</name>
</gene>
<keyword evidence="2" id="KW-1185">Reference proteome</keyword>
<protein>
    <submittedName>
        <fullName evidence="1">Uncharacterized protein</fullName>
    </submittedName>
</protein>
<reference evidence="1 2" key="1">
    <citation type="submission" date="2024-07" db="EMBL/GenBank/DDBJ databases">
        <title>Section-level genome sequencing and comparative genomics of Aspergillus sections Usti and Cavernicolus.</title>
        <authorList>
            <consortium name="Lawrence Berkeley National Laboratory"/>
            <person name="Nybo J.L."/>
            <person name="Vesth T.C."/>
            <person name="Theobald S."/>
            <person name="Frisvad J.C."/>
            <person name="Larsen T.O."/>
            <person name="Kjaerboelling I."/>
            <person name="Rothschild-Mancinelli K."/>
            <person name="Lyhne E.K."/>
            <person name="Kogle M.E."/>
            <person name="Barry K."/>
            <person name="Clum A."/>
            <person name="Na H."/>
            <person name="Ledsgaard L."/>
            <person name="Lin J."/>
            <person name="Lipzen A."/>
            <person name="Kuo A."/>
            <person name="Riley R."/>
            <person name="Mondo S."/>
            <person name="LaButti K."/>
            <person name="Haridas S."/>
            <person name="Pangalinan J."/>
            <person name="Salamov A.A."/>
            <person name="Simmons B.A."/>
            <person name="Magnuson J.K."/>
            <person name="Chen J."/>
            <person name="Drula E."/>
            <person name="Henrissat B."/>
            <person name="Wiebenga A."/>
            <person name="Lubbers R.J."/>
            <person name="Gomes A.C."/>
            <person name="Macurrencykelacurrency M.R."/>
            <person name="Stajich J."/>
            <person name="Grigoriev I.V."/>
            <person name="Mortensen U.H."/>
            <person name="De vries R.P."/>
            <person name="Baker S.E."/>
            <person name="Andersen M.R."/>
        </authorList>
    </citation>
    <scope>NUCLEOTIDE SEQUENCE [LARGE SCALE GENOMIC DNA]</scope>
    <source>
        <strain evidence="1 2">CBS 756.74</strain>
    </source>
</reference>
<evidence type="ECO:0000313" key="2">
    <source>
        <dbReference type="Proteomes" id="UP001610444"/>
    </source>
</evidence>
<comment type="caution">
    <text evidence="1">The sequence shown here is derived from an EMBL/GenBank/DDBJ whole genome shotgun (WGS) entry which is preliminary data.</text>
</comment>
<accession>A0ABR4L9T0</accession>
<organism evidence="1 2">
    <name type="scientific">Aspergillus pseudodeflectus</name>
    <dbReference type="NCBI Taxonomy" id="176178"/>
    <lineage>
        <taxon>Eukaryota</taxon>
        <taxon>Fungi</taxon>
        <taxon>Dikarya</taxon>
        <taxon>Ascomycota</taxon>
        <taxon>Pezizomycotina</taxon>
        <taxon>Eurotiomycetes</taxon>
        <taxon>Eurotiomycetidae</taxon>
        <taxon>Eurotiales</taxon>
        <taxon>Aspergillaceae</taxon>
        <taxon>Aspergillus</taxon>
        <taxon>Aspergillus subgen. Nidulantes</taxon>
    </lineage>
</organism>
<dbReference type="RefSeq" id="XP_070905382.1">
    <property type="nucleotide sequence ID" value="XM_071049411.1"/>
</dbReference>
<evidence type="ECO:0000313" key="1">
    <source>
        <dbReference type="EMBL" id="KAL2861292.1"/>
    </source>
</evidence>
<dbReference type="EMBL" id="JBFXLR010000001">
    <property type="protein sequence ID" value="KAL2861292.1"/>
    <property type="molecule type" value="Genomic_DNA"/>
</dbReference>
<dbReference type="GeneID" id="98164575"/>
<name>A0ABR4L9T0_9EURO</name>
<sequence>MTRTLRQYFLCDIVKRVEYPMLSSENTSGVLLEHFSSESSLICPSPKSIGKPAKLSRLWTSVWQIASCLHWRMDLAKMLSQCWTDCPD</sequence>